<name>A0A5B6UY98_9ROSI</name>
<evidence type="ECO:0000256" key="1">
    <source>
        <dbReference type="SAM" id="MobiDB-lite"/>
    </source>
</evidence>
<sequence>MSNLLTSESRTSNTFGIASSSDGSRVEIAEKRKSPSSRFHSDKLNPRLLKLLKARERQGSTLLKSFWYTLKMFNPYGWHFGLVNGL</sequence>
<dbReference type="Proteomes" id="UP000325315">
    <property type="component" value="Unassembled WGS sequence"/>
</dbReference>
<evidence type="ECO:0000313" key="2">
    <source>
        <dbReference type="EMBL" id="KAA3461754.1"/>
    </source>
</evidence>
<organism evidence="2 3">
    <name type="scientific">Gossypium australe</name>
    <dbReference type="NCBI Taxonomy" id="47621"/>
    <lineage>
        <taxon>Eukaryota</taxon>
        <taxon>Viridiplantae</taxon>
        <taxon>Streptophyta</taxon>
        <taxon>Embryophyta</taxon>
        <taxon>Tracheophyta</taxon>
        <taxon>Spermatophyta</taxon>
        <taxon>Magnoliopsida</taxon>
        <taxon>eudicotyledons</taxon>
        <taxon>Gunneridae</taxon>
        <taxon>Pentapetalae</taxon>
        <taxon>rosids</taxon>
        <taxon>malvids</taxon>
        <taxon>Malvales</taxon>
        <taxon>Malvaceae</taxon>
        <taxon>Malvoideae</taxon>
        <taxon>Gossypium</taxon>
    </lineage>
</organism>
<accession>A0A5B6UY98</accession>
<reference evidence="3" key="1">
    <citation type="journal article" date="2019" name="Plant Biotechnol. J.">
        <title>Genome sequencing of the Australian wild diploid species Gossypium australe highlights disease resistance and delayed gland morphogenesis.</title>
        <authorList>
            <person name="Cai Y."/>
            <person name="Cai X."/>
            <person name="Wang Q."/>
            <person name="Wang P."/>
            <person name="Zhang Y."/>
            <person name="Cai C."/>
            <person name="Xu Y."/>
            <person name="Wang K."/>
            <person name="Zhou Z."/>
            <person name="Wang C."/>
            <person name="Geng S."/>
            <person name="Li B."/>
            <person name="Dong Q."/>
            <person name="Hou Y."/>
            <person name="Wang H."/>
            <person name="Ai P."/>
            <person name="Liu Z."/>
            <person name="Yi F."/>
            <person name="Sun M."/>
            <person name="An G."/>
            <person name="Cheng J."/>
            <person name="Zhang Y."/>
            <person name="Shi Q."/>
            <person name="Xie Y."/>
            <person name="Shi X."/>
            <person name="Chang Y."/>
            <person name="Huang F."/>
            <person name="Chen Y."/>
            <person name="Hong S."/>
            <person name="Mi L."/>
            <person name="Sun Q."/>
            <person name="Zhang L."/>
            <person name="Zhou B."/>
            <person name="Peng R."/>
            <person name="Zhang X."/>
            <person name="Liu F."/>
        </authorList>
    </citation>
    <scope>NUCLEOTIDE SEQUENCE [LARGE SCALE GENOMIC DNA]</scope>
    <source>
        <strain evidence="3">cv. PA1801</strain>
    </source>
</reference>
<feature type="compositionally biased region" description="Basic and acidic residues" evidence="1">
    <location>
        <begin position="24"/>
        <end position="41"/>
    </location>
</feature>
<gene>
    <name evidence="2" type="ORF">EPI10_028302</name>
</gene>
<feature type="region of interest" description="Disordered" evidence="1">
    <location>
        <begin position="1"/>
        <end position="41"/>
    </location>
</feature>
<feature type="compositionally biased region" description="Polar residues" evidence="1">
    <location>
        <begin position="1"/>
        <end position="23"/>
    </location>
</feature>
<comment type="caution">
    <text evidence="2">The sequence shown here is derived from an EMBL/GenBank/DDBJ whole genome shotgun (WGS) entry which is preliminary data.</text>
</comment>
<dbReference type="EMBL" id="SMMG02000009">
    <property type="protein sequence ID" value="KAA3461754.1"/>
    <property type="molecule type" value="Genomic_DNA"/>
</dbReference>
<protein>
    <submittedName>
        <fullName evidence="2">Uncharacterized protein</fullName>
    </submittedName>
</protein>
<dbReference type="AlphaFoldDB" id="A0A5B6UY98"/>
<keyword evidence="3" id="KW-1185">Reference proteome</keyword>
<evidence type="ECO:0000313" key="3">
    <source>
        <dbReference type="Proteomes" id="UP000325315"/>
    </source>
</evidence>
<proteinExistence type="predicted"/>